<dbReference type="InterPro" id="IPR011827">
    <property type="entry name" value="LeuD_type2/HacB/DmdB"/>
</dbReference>
<proteinExistence type="inferred from homology"/>
<dbReference type="PANTHER" id="PTHR43345">
    <property type="entry name" value="3-ISOPROPYLMALATE DEHYDRATASE SMALL SUBUNIT 2-RELATED-RELATED"/>
    <property type="match status" value="1"/>
</dbReference>
<dbReference type="NCBIfam" id="TIGR02087">
    <property type="entry name" value="LEUD_arch"/>
    <property type="match status" value="1"/>
</dbReference>
<organism evidence="7 8">
    <name type="scientific">Streptomyces blastmyceticus</name>
    <dbReference type="NCBI Taxonomy" id="68180"/>
    <lineage>
        <taxon>Bacteria</taxon>
        <taxon>Bacillati</taxon>
        <taxon>Actinomycetota</taxon>
        <taxon>Actinomycetes</taxon>
        <taxon>Kitasatosporales</taxon>
        <taxon>Streptomycetaceae</taxon>
        <taxon>Streptomyces</taxon>
    </lineage>
</organism>
<evidence type="ECO:0000313" key="7">
    <source>
        <dbReference type="EMBL" id="GAA0360135.1"/>
    </source>
</evidence>
<sequence>MPAGIRADTGAERSRVIRLGDNIDTDIVIPTQYMTLPSVRDMSRYAFSPIWPDFAEFVRPGDVIVAGRNFGSGSSREQAPEIIKELGIRCVIAVSFSRLFYRNALNNGLLVIESAELPPRVETGSVIGIDLDRCVFGITDAGADAGEIPFGKIPEQLMEMVAEGGLVAYWSRVNAEASGTAS</sequence>
<name>A0ABN0XBJ1_9ACTN</name>
<feature type="domain" description="Aconitase A/isopropylmalate dehydratase small subunit swivel" evidence="6">
    <location>
        <begin position="63"/>
        <end position="115"/>
    </location>
</feature>
<keyword evidence="3" id="KW-0456">Lyase</keyword>
<dbReference type="PANTHER" id="PTHR43345:SF2">
    <property type="entry name" value="3-ISOPROPYLMALATE DEHYDRATASE SMALL SUBUNIT 1"/>
    <property type="match status" value="1"/>
</dbReference>
<dbReference type="InterPro" id="IPR050075">
    <property type="entry name" value="LeuD"/>
</dbReference>
<keyword evidence="8" id="KW-1185">Reference proteome</keyword>
<dbReference type="InterPro" id="IPR000573">
    <property type="entry name" value="AconitaseA/IPMdHydase_ssu_swvl"/>
</dbReference>
<comment type="similarity">
    <text evidence="1">Belongs to the LeuD family. LeuD type 2 subfamily.</text>
</comment>
<evidence type="ECO:0000256" key="2">
    <source>
        <dbReference type="ARBA" id="ARBA00017233"/>
    </source>
</evidence>
<gene>
    <name evidence="7" type="primary">leuD_1</name>
    <name evidence="7" type="ORF">GCM10010319_41920</name>
</gene>
<evidence type="ECO:0000256" key="1">
    <source>
        <dbReference type="ARBA" id="ARBA00009869"/>
    </source>
</evidence>
<dbReference type="EMBL" id="BAAABW010000023">
    <property type="protein sequence ID" value="GAA0360135.1"/>
    <property type="molecule type" value="Genomic_DNA"/>
</dbReference>
<dbReference type="Gene3D" id="3.20.19.10">
    <property type="entry name" value="Aconitase, domain 4"/>
    <property type="match status" value="1"/>
</dbReference>
<evidence type="ECO:0000256" key="4">
    <source>
        <dbReference type="ARBA" id="ARBA00031631"/>
    </source>
</evidence>
<dbReference type="CDD" id="cd01577">
    <property type="entry name" value="IPMI_Swivel"/>
    <property type="match status" value="1"/>
</dbReference>
<evidence type="ECO:0000256" key="3">
    <source>
        <dbReference type="ARBA" id="ARBA00023239"/>
    </source>
</evidence>
<dbReference type="InterPro" id="IPR015928">
    <property type="entry name" value="Aconitase/3IPM_dehydase_swvl"/>
</dbReference>
<dbReference type="Pfam" id="PF00694">
    <property type="entry name" value="Aconitase_C"/>
    <property type="match status" value="1"/>
</dbReference>
<evidence type="ECO:0000259" key="6">
    <source>
        <dbReference type="Pfam" id="PF00694"/>
    </source>
</evidence>
<comment type="caution">
    <text evidence="7">The sequence shown here is derived from an EMBL/GenBank/DDBJ whole genome shotgun (WGS) entry which is preliminary data.</text>
</comment>
<dbReference type="Proteomes" id="UP001500063">
    <property type="component" value="Unassembled WGS sequence"/>
</dbReference>
<protein>
    <recommendedName>
        <fullName evidence="2">3-isopropylmalate dehydratase small subunit</fullName>
    </recommendedName>
    <alternativeName>
        <fullName evidence="4">Alpha-IPM isomerase</fullName>
    </alternativeName>
    <alternativeName>
        <fullName evidence="5">Isopropylmalate isomerase</fullName>
    </alternativeName>
</protein>
<evidence type="ECO:0000256" key="5">
    <source>
        <dbReference type="ARBA" id="ARBA00033368"/>
    </source>
</evidence>
<reference evidence="7 8" key="1">
    <citation type="journal article" date="2019" name="Int. J. Syst. Evol. Microbiol.">
        <title>The Global Catalogue of Microorganisms (GCM) 10K type strain sequencing project: providing services to taxonomists for standard genome sequencing and annotation.</title>
        <authorList>
            <consortium name="The Broad Institute Genomics Platform"/>
            <consortium name="The Broad Institute Genome Sequencing Center for Infectious Disease"/>
            <person name="Wu L."/>
            <person name="Ma J."/>
        </authorList>
    </citation>
    <scope>NUCLEOTIDE SEQUENCE [LARGE SCALE GENOMIC DNA]</scope>
    <source>
        <strain evidence="7 8">JCM 4565</strain>
    </source>
</reference>
<dbReference type="SUPFAM" id="SSF52016">
    <property type="entry name" value="LeuD/IlvD-like"/>
    <property type="match status" value="1"/>
</dbReference>
<accession>A0ABN0XBJ1</accession>
<dbReference type="InterPro" id="IPR033940">
    <property type="entry name" value="IPMI_Swivel"/>
</dbReference>
<dbReference type="RefSeq" id="WP_344119829.1">
    <property type="nucleotide sequence ID" value="NZ_BAAABW010000023.1"/>
</dbReference>
<evidence type="ECO:0000313" key="8">
    <source>
        <dbReference type="Proteomes" id="UP001500063"/>
    </source>
</evidence>